<protein>
    <submittedName>
        <fullName evidence="3">Uncharacterized protein</fullName>
    </submittedName>
</protein>
<reference evidence="4" key="1">
    <citation type="submission" date="2016-10" db="EMBL/GenBank/DDBJ databases">
        <authorList>
            <person name="Varghese N."/>
            <person name="Submissions S."/>
        </authorList>
    </citation>
    <scope>NUCLEOTIDE SEQUENCE [LARGE SCALE GENOMIC DNA]</scope>
    <source>
        <strain evidence="4">DSM 27839</strain>
    </source>
</reference>
<dbReference type="EMBL" id="FNNP01000001">
    <property type="protein sequence ID" value="SDW34818.1"/>
    <property type="molecule type" value="Genomic_DNA"/>
</dbReference>
<accession>A0A1H2STA6</accession>
<evidence type="ECO:0000256" key="2">
    <source>
        <dbReference type="ARBA" id="ARBA00022801"/>
    </source>
</evidence>
<keyword evidence="4" id="KW-1185">Reference proteome</keyword>
<dbReference type="OrthoDB" id="2656750at2"/>
<sequence>MSVLLVSYDLDAPNRNYDQLYEKIKSYGAWAHALESVWLIDTSSDPADVRDDLKKVLDSGDQLLVIRLHEHWATNFSDKITKWMKSTDRTWD</sequence>
<evidence type="ECO:0000313" key="4">
    <source>
        <dbReference type="Proteomes" id="UP000183400"/>
    </source>
</evidence>
<keyword evidence="2" id="KW-0378">Hydrolase</keyword>
<dbReference type="Pfam" id="PF09827">
    <property type="entry name" value="CRISPR_Cas2"/>
    <property type="match status" value="1"/>
</dbReference>
<gene>
    <name evidence="3" type="ORF">SAMN05444358_101578</name>
</gene>
<proteinExistence type="predicted"/>
<dbReference type="InterPro" id="IPR019199">
    <property type="entry name" value="Virulence_VapD/CRISPR_Cas2"/>
</dbReference>
<keyword evidence="1" id="KW-0540">Nuclease</keyword>
<name>A0A1H2STA6_9RHOB</name>
<dbReference type="AlphaFoldDB" id="A0A1H2STA6"/>
<dbReference type="RefSeq" id="WP_074734301.1">
    <property type="nucleotide sequence ID" value="NZ_FNNP01000001.1"/>
</dbReference>
<evidence type="ECO:0000256" key="1">
    <source>
        <dbReference type="ARBA" id="ARBA00022722"/>
    </source>
</evidence>
<dbReference type="Proteomes" id="UP000183400">
    <property type="component" value="Unassembled WGS sequence"/>
</dbReference>
<organism evidence="3 4">
    <name type="scientific">Ruegeria halocynthiae</name>
    <dbReference type="NCBI Taxonomy" id="985054"/>
    <lineage>
        <taxon>Bacteria</taxon>
        <taxon>Pseudomonadati</taxon>
        <taxon>Pseudomonadota</taxon>
        <taxon>Alphaproteobacteria</taxon>
        <taxon>Rhodobacterales</taxon>
        <taxon>Roseobacteraceae</taxon>
        <taxon>Ruegeria</taxon>
    </lineage>
</organism>
<dbReference type="GO" id="GO:0016787">
    <property type="term" value="F:hydrolase activity"/>
    <property type="evidence" value="ECO:0007669"/>
    <property type="project" value="UniProtKB-KW"/>
</dbReference>
<dbReference type="GO" id="GO:0004518">
    <property type="term" value="F:nuclease activity"/>
    <property type="evidence" value="ECO:0007669"/>
    <property type="project" value="UniProtKB-KW"/>
</dbReference>
<evidence type="ECO:0000313" key="3">
    <source>
        <dbReference type="EMBL" id="SDW34818.1"/>
    </source>
</evidence>